<dbReference type="Proteomes" id="UP000694228">
    <property type="component" value="Chromosome"/>
</dbReference>
<reference evidence="3 4" key="1">
    <citation type="submission" date="2021-06" db="EMBL/GenBank/DDBJ databases">
        <title>Complete genome sequence of the secondary alcohol utilizing methanogen Methanospirillum hungatei strain GP1.</title>
        <authorList>
            <person name="Day L.A."/>
            <person name="Costa K.C."/>
        </authorList>
    </citation>
    <scope>NUCLEOTIDE SEQUENCE [LARGE SCALE GENOMIC DNA]</scope>
    <source>
        <strain evidence="3 4">GP1</strain>
    </source>
</reference>
<dbReference type="OrthoDB" id="340705at2157"/>
<dbReference type="Pfam" id="PF18862">
    <property type="entry name" value="ApeA_NTD1"/>
    <property type="match status" value="1"/>
</dbReference>
<dbReference type="EMBL" id="CP077107">
    <property type="protein sequence ID" value="QXO95565.1"/>
    <property type="molecule type" value="Genomic_DNA"/>
</dbReference>
<proteinExistence type="predicted"/>
<evidence type="ECO:0000313" key="3">
    <source>
        <dbReference type="EMBL" id="QXO95565.1"/>
    </source>
</evidence>
<evidence type="ECO:0000313" key="4">
    <source>
        <dbReference type="Proteomes" id="UP000694228"/>
    </source>
</evidence>
<dbReference type="InterPro" id="IPR041229">
    <property type="entry name" value="HEPN_Apea"/>
</dbReference>
<gene>
    <name evidence="3" type="ORF">KSK55_03965</name>
</gene>
<evidence type="ECO:0008006" key="5">
    <source>
        <dbReference type="Google" id="ProtNLM"/>
    </source>
</evidence>
<name>A0A8F5VQ74_METHU</name>
<accession>A0A8F5VQ74</accession>
<dbReference type="InterPro" id="IPR041223">
    <property type="entry name" value="ApeA_NTD"/>
</dbReference>
<sequence length="471" mass="55196">MEEIDCEGYWWLPSNPERKISGRLSYSSRDGGNLTLNGSFYEIDVSLRVSRENIIFGNTKNGKLYTLENCLHITNSFSFPGYYSSDFAVSRIFEGIHSEAPENIEYNLIKIEFTRTNEWFARHPMTYQLNYDREGRIEGTQTALVNFPQSITITIGDCNIEIKMNINFNHNNISGLSINWNWFFKIIPQSPIRFDSVFEQVIFPIQTYISLGLGNPIFPKKIIGFIQSQNPEVVEEQEIKIHFRILGYNENIKAIHPSEMLFTYLDISDVFEDSLNNWNREFNSIQSVIELYHLVMIDDGSLSTYKFNSLIQAIESYHRVRFNGKYVIESEFDLLKIDLIQSIPTSLERDFKESLKGKFTYLNEYSLRKRLKELMVSLNSEYHNILSNYVQNLDQLINKIVDTRNFHAHRDERLRDQILEGSDFIYGIIVLKFILELCLLREIGISSDKLNEMIQRTNKYGNIRTFYSINN</sequence>
<evidence type="ECO:0000259" key="2">
    <source>
        <dbReference type="Pfam" id="PF18862"/>
    </source>
</evidence>
<protein>
    <recommendedName>
        <fullName evidence="5">ApeA N-terminal domain-containing protein</fullName>
    </recommendedName>
</protein>
<evidence type="ECO:0000259" key="1">
    <source>
        <dbReference type="Pfam" id="PF18739"/>
    </source>
</evidence>
<organism evidence="3 4">
    <name type="scientific">Methanospirillum hungatei</name>
    <dbReference type="NCBI Taxonomy" id="2203"/>
    <lineage>
        <taxon>Archaea</taxon>
        <taxon>Methanobacteriati</taxon>
        <taxon>Methanobacteriota</taxon>
        <taxon>Stenosarchaea group</taxon>
        <taxon>Methanomicrobia</taxon>
        <taxon>Methanomicrobiales</taxon>
        <taxon>Methanospirillaceae</taxon>
        <taxon>Methanospirillum</taxon>
    </lineage>
</organism>
<feature type="domain" description="Apea-like HEPN" evidence="1">
    <location>
        <begin position="310"/>
        <end position="448"/>
    </location>
</feature>
<dbReference type="AlphaFoldDB" id="A0A8F5VQ74"/>
<dbReference type="Pfam" id="PF18739">
    <property type="entry name" value="HEPN_Apea"/>
    <property type="match status" value="1"/>
</dbReference>
<feature type="domain" description="ApeA N-terminal" evidence="2">
    <location>
        <begin position="6"/>
        <end position="278"/>
    </location>
</feature>